<dbReference type="AlphaFoldDB" id="A0A9W8E3J6"/>
<feature type="region of interest" description="Disordered" evidence="1">
    <location>
        <begin position="138"/>
        <end position="217"/>
    </location>
</feature>
<evidence type="ECO:0000313" key="2">
    <source>
        <dbReference type="EMBL" id="KAJ1930418.1"/>
    </source>
</evidence>
<feature type="region of interest" description="Disordered" evidence="1">
    <location>
        <begin position="1"/>
        <end position="22"/>
    </location>
</feature>
<feature type="compositionally biased region" description="Basic and acidic residues" evidence="1">
    <location>
        <begin position="60"/>
        <end position="70"/>
    </location>
</feature>
<dbReference type="EMBL" id="JANBPT010000007">
    <property type="protein sequence ID" value="KAJ1930418.1"/>
    <property type="molecule type" value="Genomic_DNA"/>
</dbReference>
<reference evidence="2" key="1">
    <citation type="submission" date="2022-07" db="EMBL/GenBank/DDBJ databases">
        <title>Phylogenomic reconstructions and comparative analyses of Kickxellomycotina fungi.</title>
        <authorList>
            <person name="Reynolds N.K."/>
            <person name="Stajich J.E."/>
            <person name="Barry K."/>
            <person name="Grigoriev I.V."/>
            <person name="Crous P."/>
            <person name="Smith M.E."/>
        </authorList>
    </citation>
    <scope>NUCLEOTIDE SEQUENCE</scope>
    <source>
        <strain evidence="2">RSA 861</strain>
    </source>
</reference>
<evidence type="ECO:0000313" key="3">
    <source>
        <dbReference type="Proteomes" id="UP001150569"/>
    </source>
</evidence>
<protein>
    <submittedName>
        <fullName evidence="2">Uncharacterized protein</fullName>
    </submittedName>
</protein>
<sequence>METNTPTRDNMVESLQAQAPVSAVTRVEPAVLQAEVPGAAVEGEKPYAANVESTTSNIMSRDKNKKDDKVTPFFHKVRQVLHRVNPSHDRRKDDEGADRAEYASTSRDVEVPQGGQAPEASRSHRFKFGRTLSLMFTRALDDRERPSLRSQARHSGAADTASSAAREEIKANVPATLTPLAETEAAPTPAPATEAEAPASPPHFAEVEVLGVDSVRT</sequence>
<dbReference type="Proteomes" id="UP001150569">
    <property type="component" value="Unassembled WGS sequence"/>
</dbReference>
<proteinExistence type="predicted"/>
<feature type="compositionally biased region" description="Polar residues" evidence="1">
    <location>
        <begin position="1"/>
        <end position="19"/>
    </location>
</feature>
<feature type="region of interest" description="Disordered" evidence="1">
    <location>
        <begin position="43"/>
        <end position="126"/>
    </location>
</feature>
<feature type="compositionally biased region" description="Low complexity" evidence="1">
    <location>
        <begin position="174"/>
        <end position="198"/>
    </location>
</feature>
<feature type="compositionally biased region" description="Basic and acidic residues" evidence="1">
    <location>
        <begin position="86"/>
        <end position="101"/>
    </location>
</feature>
<evidence type="ECO:0000256" key="1">
    <source>
        <dbReference type="SAM" id="MobiDB-lite"/>
    </source>
</evidence>
<accession>A0A9W8E3J6</accession>
<organism evidence="2 3">
    <name type="scientific">Tieghemiomyces parasiticus</name>
    <dbReference type="NCBI Taxonomy" id="78921"/>
    <lineage>
        <taxon>Eukaryota</taxon>
        <taxon>Fungi</taxon>
        <taxon>Fungi incertae sedis</taxon>
        <taxon>Zoopagomycota</taxon>
        <taxon>Kickxellomycotina</taxon>
        <taxon>Dimargaritomycetes</taxon>
        <taxon>Dimargaritales</taxon>
        <taxon>Dimargaritaceae</taxon>
        <taxon>Tieghemiomyces</taxon>
    </lineage>
</organism>
<keyword evidence="3" id="KW-1185">Reference proteome</keyword>
<comment type="caution">
    <text evidence="2">The sequence shown here is derived from an EMBL/GenBank/DDBJ whole genome shotgun (WGS) entry which is preliminary data.</text>
</comment>
<name>A0A9W8E3J6_9FUNG</name>
<gene>
    <name evidence="2" type="ORF">IWQ60_000284</name>
</gene>